<dbReference type="Ensembl" id="ENSEBUT00000011261.1">
    <property type="protein sequence ID" value="ENSEBUP00000010708.1"/>
    <property type="gene ID" value="ENSEBUG00000006866.1"/>
</dbReference>
<sequence length="262" mass="29440">MFLHDMKKKRKEIADQKRCKALYDYQADNEDELSLTKGDILEITNTNIGEDGWWEGRIMEKNGKPGIFPQNFVKVLSQDAEPSGNEEPSLECLKCVALRDFCGKNPEELFINEGDIIQVTRKFDDGWWHGKVNGQHGMFPSTFVRPIQSEEKTLKPSDADLHYGKALIENFPRTEDELGFQAGAIIFITSKVLLNPPPMTTPGNDSSLVTQSYEPLMDDELKLSKGNLVFITNPCVQKGWMEGVSGDKKGLFPSMCVDASVM</sequence>
<reference evidence="4" key="1">
    <citation type="submission" date="2025-08" db="UniProtKB">
        <authorList>
            <consortium name="Ensembl"/>
        </authorList>
    </citation>
    <scope>IDENTIFICATION</scope>
</reference>
<dbReference type="Proteomes" id="UP000694388">
    <property type="component" value="Unplaced"/>
</dbReference>
<dbReference type="SMART" id="SM00326">
    <property type="entry name" value="SH3"/>
    <property type="match status" value="3"/>
</dbReference>
<dbReference type="PRINTS" id="PR00499">
    <property type="entry name" value="P67PHOX"/>
</dbReference>
<evidence type="ECO:0000256" key="2">
    <source>
        <dbReference type="PROSITE-ProRule" id="PRU00192"/>
    </source>
</evidence>
<keyword evidence="5" id="KW-1185">Reference proteome</keyword>
<dbReference type="Gene3D" id="2.30.30.40">
    <property type="entry name" value="SH3 Domains"/>
    <property type="match status" value="4"/>
</dbReference>
<dbReference type="InterPro" id="IPR050384">
    <property type="entry name" value="Endophilin_SH3RF"/>
</dbReference>
<keyword evidence="1 2" id="KW-0728">SH3 domain</keyword>
<dbReference type="PRINTS" id="PR00452">
    <property type="entry name" value="SH3DOMAIN"/>
</dbReference>
<organism evidence="4 5">
    <name type="scientific">Eptatretus burgeri</name>
    <name type="common">Inshore hagfish</name>
    <dbReference type="NCBI Taxonomy" id="7764"/>
    <lineage>
        <taxon>Eukaryota</taxon>
        <taxon>Metazoa</taxon>
        <taxon>Chordata</taxon>
        <taxon>Craniata</taxon>
        <taxon>Vertebrata</taxon>
        <taxon>Cyclostomata</taxon>
        <taxon>Myxini</taxon>
        <taxon>Myxiniformes</taxon>
        <taxon>Myxinidae</taxon>
        <taxon>Eptatretinae</taxon>
        <taxon>Eptatretus</taxon>
    </lineage>
</organism>
<dbReference type="GeneTree" id="ENSGT00940000166892"/>
<name>A0A8C4Q6D7_EPTBU</name>
<feature type="domain" description="SH3" evidence="3">
    <location>
        <begin position="202"/>
        <end position="262"/>
    </location>
</feature>
<dbReference type="AlphaFoldDB" id="A0A8C4Q6D7"/>
<feature type="domain" description="SH3" evidence="3">
    <location>
        <begin position="14"/>
        <end position="78"/>
    </location>
</feature>
<dbReference type="FunFam" id="2.30.30.40:FF:000072">
    <property type="entry name" value="Unconventional Myosin IB"/>
    <property type="match status" value="1"/>
</dbReference>
<evidence type="ECO:0000313" key="5">
    <source>
        <dbReference type="Proteomes" id="UP000694388"/>
    </source>
</evidence>
<dbReference type="PANTHER" id="PTHR14167">
    <property type="entry name" value="SH3 DOMAIN-CONTAINING"/>
    <property type="match status" value="1"/>
</dbReference>
<protein>
    <recommendedName>
        <fullName evidence="3">SH3 domain-containing protein</fullName>
    </recommendedName>
</protein>
<dbReference type="SUPFAM" id="SSF50044">
    <property type="entry name" value="SH3-domain"/>
    <property type="match status" value="3"/>
</dbReference>
<dbReference type="Pfam" id="PF14604">
    <property type="entry name" value="SH3_9"/>
    <property type="match status" value="1"/>
</dbReference>
<feature type="domain" description="SH3" evidence="3">
    <location>
        <begin position="90"/>
        <end position="149"/>
    </location>
</feature>
<evidence type="ECO:0000259" key="3">
    <source>
        <dbReference type="PROSITE" id="PS50002"/>
    </source>
</evidence>
<proteinExistence type="predicted"/>
<dbReference type="InterPro" id="IPR001452">
    <property type="entry name" value="SH3_domain"/>
</dbReference>
<accession>A0A8C4Q6D7</accession>
<reference evidence="4" key="2">
    <citation type="submission" date="2025-09" db="UniProtKB">
        <authorList>
            <consortium name="Ensembl"/>
        </authorList>
    </citation>
    <scope>IDENTIFICATION</scope>
</reference>
<dbReference type="PROSITE" id="PS50002">
    <property type="entry name" value="SH3"/>
    <property type="match status" value="3"/>
</dbReference>
<dbReference type="Pfam" id="PF00018">
    <property type="entry name" value="SH3_1"/>
    <property type="match status" value="2"/>
</dbReference>
<dbReference type="InterPro" id="IPR036028">
    <property type="entry name" value="SH3-like_dom_sf"/>
</dbReference>
<evidence type="ECO:0000256" key="1">
    <source>
        <dbReference type="ARBA" id="ARBA00022443"/>
    </source>
</evidence>
<evidence type="ECO:0000313" key="4">
    <source>
        <dbReference type="Ensembl" id="ENSEBUP00000010708.1"/>
    </source>
</evidence>